<comment type="caution">
    <text evidence="2">The sequence shown here is derived from an EMBL/GenBank/DDBJ whole genome shotgun (WGS) entry which is preliminary data.</text>
</comment>
<keyword evidence="3" id="KW-1185">Reference proteome</keyword>
<organism evidence="2 3">
    <name type="scientific">Holothuria leucospilota</name>
    <name type="common">Black long sea cucumber</name>
    <name type="synonym">Mertensiothuria leucospilota</name>
    <dbReference type="NCBI Taxonomy" id="206669"/>
    <lineage>
        <taxon>Eukaryota</taxon>
        <taxon>Metazoa</taxon>
        <taxon>Echinodermata</taxon>
        <taxon>Eleutherozoa</taxon>
        <taxon>Echinozoa</taxon>
        <taxon>Holothuroidea</taxon>
        <taxon>Aspidochirotacea</taxon>
        <taxon>Aspidochirotida</taxon>
        <taxon>Holothuriidae</taxon>
        <taxon>Holothuria</taxon>
    </lineage>
</organism>
<dbReference type="PANTHER" id="PTHR47331">
    <property type="entry name" value="PHD-TYPE DOMAIN-CONTAINING PROTEIN"/>
    <property type="match status" value="1"/>
</dbReference>
<sequence length="93" mass="10563">MASLPADRVTPNKPPFAHTGVDCFGSFYGKRGRWQERGMAVCSPVSPQEQYTLKCSTLWTHIFSRRATQEKIRSNNGTNFVRGSKELQESIRK</sequence>
<dbReference type="AlphaFoldDB" id="A0A9Q1H3Q2"/>
<accession>A0A9Q1H3Q2</accession>
<evidence type="ECO:0000313" key="3">
    <source>
        <dbReference type="Proteomes" id="UP001152320"/>
    </source>
</evidence>
<reference evidence="2" key="1">
    <citation type="submission" date="2021-10" db="EMBL/GenBank/DDBJ databases">
        <title>Tropical sea cucumber genome reveals ecological adaptation and Cuvierian tubules defense mechanism.</title>
        <authorList>
            <person name="Chen T."/>
        </authorList>
    </citation>
    <scope>NUCLEOTIDE SEQUENCE</scope>
    <source>
        <strain evidence="2">Nanhai2018</strain>
        <tissue evidence="2">Muscle</tissue>
    </source>
</reference>
<evidence type="ECO:0000256" key="1">
    <source>
        <dbReference type="SAM" id="MobiDB-lite"/>
    </source>
</evidence>
<evidence type="ECO:0000313" key="2">
    <source>
        <dbReference type="EMBL" id="KAJ8031753.1"/>
    </source>
</evidence>
<dbReference type="Proteomes" id="UP001152320">
    <property type="component" value="Chromosome 12"/>
</dbReference>
<protein>
    <submittedName>
        <fullName evidence="2">Uncharacterized protein</fullName>
    </submittedName>
</protein>
<feature type="compositionally biased region" description="Basic and acidic residues" evidence="1">
    <location>
        <begin position="83"/>
        <end position="93"/>
    </location>
</feature>
<proteinExistence type="predicted"/>
<dbReference type="EMBL" id="JAIZAY010000012">
    <property type="protein sequence ID" value="KAJ8031753.1"/>
    <property type="molecule type" value="Genomic_DNA"/>
</dbReference>
<feature type="region of interest" description="Disordered" evidence="1">
    <location>
        <begin position="74"/>
        <end position="93"/>
    </location>
</feature>
<name>A0A9Q1H3Q2_HOLLE</name>
<gene>
    <name evidence="2" type="ORF">HOLleu_25056</name>
</gene>